<dbReference type="AlphaFoldDB" id="A0A1G1VKF4"/>
<keyword evidence="2" id="KW-0012">Acyltransferase</keyword>
<sequence>MDFIIRPLEERDLLPLEWGGEYSHFRYKHRTDYDRNLRGEIYYLVADVAGFPAGQIIFKTHDSSPENSYLANGTTRGYLFSLRVHPDYRKQGTGLALTQAAETVLAQKGFKLATICVAKTNTYAKTLYEKWGYQIVRDHIGYWSYQDLDGTTKYHADPEWVMQKTISGLDTA</sequence>
<dbReference type="Gene3D" id="3.40.630.30">
    <property type="match status" value="1"/>
</dbReference>
<comment type="caution">
    <text evidence="4">The sequence shown here is derived from an EMBL/GenBank/DDBJ whole genome shotgun (WGS) entry which is preliminary data.</text>
</comment>
<dbReference type="Pfam" id="PF00583">
    <property type="entry name" value="Acetyltransf_1"/>
    <property type="match status" value="1"/>
</dbReference>
<dbReference type="InterPro" id="IPR050680">
    <property type="entry name" value="YpeA/RimI_acetyltransf"/>
</dbReference>
<name>A0A1G1VKF4_9BACT</name>
<feature type="domain" description="N-acetyltransferase" evidence="3">
    <location>
        <begin position="3"/>
        <end position="167"/>
    </location>
</feature>
<proteinExistence type="predicted"/>
<dbReference type="InterPro" id="IPR000182">
    <property type="entry name" value="GNAT_dom"/>
</dbReference>
<dbReference type="GO" id="GO:0016747">
    <property type="term" value="F:acyltransferase activity, transferring groups other than amino-acyl groups"/>
    <property type="evidence" value="ECO:0007669"/>
    <property type="project" value="InterPro"/>
</dbReference>
<dbReference type="Proteomes" id="UP000177324">
    <property type="component" value="Unassembled WGS sequence"/>
</dbReference>
<evidence type="ECO:0000259" key="3">
    <source>
        <dbReference type="PROSITE" id="PS51186"/>
    </source>
</evidence>
<dbReference type="STRING" id="1797589.A2784_01515"/>
<accession>A0A1G1VKF4</accession>
<gene>
    <name evidence="4" type="ORF">A2784_01515</name>
</gene>
<dbReference type="PROSITE" id="PS51186">
    <property type="entry name" value="GNAT"/>
    <property type="match status" value="1"/>
</dbReference>
<evidence type="ECO:0000313" key="5">
    <source>
        <dbReference type="Proteomes" id="UP000177324"/>
    </source>
</evidence>
<dbReference type="CDD" id="cd04301">
    <property type="entry name" value="NAT_SF"/>
    <property type="match status" value="1"/>
</dbReference>
<organism evidence="4 5">
    <name type="scientific">Candidatus Chisholmbacteria bacterium RIFCSPHIGHO2_01_FULL_48_12</name>
    <dbReference type="NCBI Taxonomy" id="1797589"/>
    <lineage>
        <taxon>Bacteria</taxon>
        <taxon>Candidatus Chisholmiibacteriota</taxon>
    </lineage>
</organism>
<evidence type="ECO:0000256" key="2">
    <source>
        <dbReference type="ARBA" id="ARBA00023315"/>
    </source>
</evidence>
<protein>
    <recommendedName>
        <fullName evidence="3">N-acetyltransferase domain-containing protein</fullName>
    </recommendedName>
</protein>
<keyword evidence="1" id="KW-0808">Transferase</keyword>
<dbReference type="PANTHER" id="PTHR43420">
    <property type="entry name" value="ACETYLTRANSFERASE"/>
    <property type="match status" value="1"/>
</dbReference>
<dbReference type="EMBL" id="MHCH01000060">
    <property type="protein sequence ID" value="OGY15782.1"/>
    <property type="molecule type" value="Genomic_DNA"/>
</dbReference>
<evidence type="ECO:0000313" key="4">
    <source>
        <dbReference type="EMBL" id="OGY15782.1"/>
    </source>
</evidence>
<dbReference type="InterPro" id="IPR016181">
    <property type="entry name" value="Acyl_CoA_acyltransferase"/>
</dbReference>
<dbReference type="SUPFAM" id="SSF55729">
    <property type="entry name" value="Acyl-CoA N-acyltransferases (Nat)"/>
    <property type="match status" value="1"/>
</dbReference>
<evidence type="ECO:0000256" key="1">
    <source>
        <dbReference type="ARBA" id="ARBA00022679"/>
    </source>
</evidence>
<reference evidence="4 5" key="1">
    <citation type="journal article" date="2016" name="Nat. Commun.">
        <title>Thousands of microbial genomes shed light on interconnected biogeochemical processes in an aquifer system.</title>
        <authorList>
            <person name="Anantharaman K."/>
            <person name="Brown C.T."/>
            <person name="Hug L.A."/>
            <person name="Sharon I."/>
            <person name="Castelle C.J."/>
            <person name="Probst A.J."/>
            <person name="Thomas B.C."/>
            <person name="Singh A."/>
            <person name="Wilkins M.J."/>
            <person name="Karaoz U."/>
            <person name="Brodie E.L."/>
            <person name="Williams K.H."/>
            <person name="Hubbard S.S."/>
            <person name="Banfield J.F."/>
        </authorList>
    </citation>
    <scope>NUCLEOTIDE SEQUENCE [LARGE SCALE GENOMIC DNA]</scope>
</reference>